<dbReference type="EMBL" id="SSTD01007940">
    <property type="protein sequence ID" value="TYK17794.1"/>
    <property type="molecule type" value="Genomic_DNA"/>
</dbReference>
<accession>A0A5A7TGV6</accession>
<reference evidence="4 5" key="1">
    <citation type="submission" date="2019-08" db="EMBL/GenBank/DDBJ databases">
        <title>Draft genome sequences of two oriental melons (Cucumis melo L. var makuwa).</title>
        <authorList>
            <person name="Kwon S.-Y."/>
        </authorList>
    </citation>
    <scope>NUCLEOTIDE SEQUENCE [LARGE SCALE GENOMIC DNA]</scope>
    <source>
        <strain evidence="5">cv. Chang Bougi</strain>
        <strain evidence="4">cv. SW 3</strain>
        <tissue evidence="2">Leaf</tissue>
    </source>
</reference>
<name>A0A5A7TGV6_CUCMM</name>
<proteinExistence type="predicted"/>
<dbReference type="EMBL" id="SSTE01017061">
    <property type="protein sequence ID" value="KAA0040817.1"/>
    <property type="molecule type" value="Genomic_DNA"/>
</dbReference>
<evidence type="ECO:0000313" key="4">
    <source>
        <dbReference type="Proteomes" id="UP000321393"/>
    </source>
</evidence>
<organism evidence="2 4">
    <name type="scientific">Cucumis melo var. makuwa</name>
    <name type="common">Oriental melon</name>
    <dbReference type="NCBI Taxonomy" id="1194695"/>
    <lineage>
        <taxon>Eukaryota</taxon>
        <taxon>Viridiplantae</taxon>
        <taxon>Streptophyta</taxon>
        <taxon>Embryophyta</taxon>
        <taxon>Tracheophyta</taxon>
        <taxon>Spermatophyta</taxon>
        <taxon>Magnoliopsida</taxon>
        <taxon>eudicotyledons</taxon>
        <taxon>Gunneridae</taxon>
        <taxon>Pentapetalae</taxon>
        <taxon>rosids</taxon>
        <taxon>fabids</taxon>
        <taxon>Cucurbitales</taxon>
        <taxon>Cucurbitaceae</taxon>
        <taxon>Benincaseae</taxon>
        <taxon>Cucumis</taxon>
    </lineage>
</organism>
<evidence type="ECO:0000313" key="2">
    <source>
        <dbReference type="EMBL" id="KAA0040817.1"/>
    </source>
</evidence>
<protein>
    <submittedName>
        <fullName evidence="2">Uncharacterized protein</fullName>
    </submittedName>
</protein>
<dbReference type="Proteomes" id="UP000321947">
    <property type="component" value="Unassembled WGS sequence"/>
</dbReference>
<gene>
    <name evidence="3" type="ORF">E5676_scaffold306G00400</name>
    <name evidence="2" type="ORF">E6C27_scaffold333G00350</name>
</gene>
<dbReference type="Proteomes" id="UP000321393">
    <property type="component" value="Unassembled WGS sequence"/>
</dbReference>
<feature type="compositionally biased region" description="Basic residues" evidence="1">
    <location>
        <begin position="123"/>
        <end position="133"/>
    </location>
</feature>
<feature type="region of interest" description="Disordered" evidence="1">
    <location>
        <begin position="74"/>
        <end position="194"/>
    </location>
</feature>
<evidence type="ECO:0000313" key="3">
    <source>
        <dbReference type="EMBL" id="TYK17794.1"/>
    </source>
</evidence>
<evidence type="ECO:0000256" key="1">
    <source>
        <dbReference type="SAM" id="MobiDB-lite"/>
    </source>
</evidence>
<sequence length="194" mass="21887">MQEALFTWMEHPKGVKPFPKTMEKLCLKYIPSLKELPQENMVEGRCSLAGLNRVITFYQNKEEERCIKTLGKKKLEEDSEGDTSPPPPSLKRKGRSTSSPPIKNAKVDSAIKDVSVNDPPQKNRSKIINKRVIKPTSSSKSKDLYDYSSSQRNKKPGLSPQQKETLSPLRDNIVIPRSLPNQNLRVIPPSLPLP</sequence>
<dbReference type="AlphaFoldDB" id="A0A5A7TGV6"/>
<evidence type="ECO:0000313" key="5">
    <source>
        <dbReference type="Proteomes" id="UP000321947"/>
    </source>
</evidence>
<comment type="caution">
    <text evidence="2">The sequence shown here is derived from an EMBL/GenBank/DDBJ whole genome shotgun (WGS) entry which is preliminary data.</text>
</comment>